<dbReference type="InterPro" id="IPR012337">
    <property type="entry name" value="RNaseH-like_sf"/>
</dbReference>
<proteinExistence type="inferred from homology"/>
<dbReference type="InterPro" id="IPR003100">
    <property type="entry name" value="PAZ_dom"/>
</dbReference>
<dbReference type="SMART" id="SM00950">
    <property type="entry name" value="Piwi"/>
    <property type="match status" value="1"/>
</dbReference>
<dbReference type="EMBL" id="JADGJD010001041">
    <property type="protein sequence ID" value="KAJ3047025.1"/>
    <property type="molecule type" value="Genomic_DNA"/>
</dbReference>
<keyword evidence="5" id="KW-0396">Initiation factor</keyword>
<feature type="compositionally biased region" description="Basic and acidic residues" evidence="2">
    <location>
        <begin position="133"/>
        <end position="155"/>
    </location>
</feature>
<evidence type="ECO:0000259" key="4">
    <source>
        <dbReference type="PROSITE" id="PS50822"/>
    </source>
</evidence>
<dbReference type="Gene3D" id="3.40.50.2300">
    <property type="match status" value="1"/>
</dbReference>
<dbReference type="GO" id="GO:0003743">
    <property type="term" value="F:translation initiation factor activity"/>
    <property type="evidence" value="ECO:0007669"/>
    <property type="project" value="UniProtKB-KW"/>
</dbReference>
<dbReference type="InterPro" id="IPR032473">
    <property type="entry name" value="Argonaute_Mid_dom"/>
</dbReference>
<reference evidence="5" key="1">
    <citation type="submission" date="2020-05" db="EMBL/GenBank/DDBJ databases">
        <title>Phylogenomic resolution of chytrid fungi.</title>
        <authorList>
            <person name="Stajich J.E."/>
            <person name="Amses K."/>
            <person name="Simmons R."/>
            <person name="Seto K."/>
            <person name="Myers J."/>
            <person name="Bonds A."/>
            <person name="Quandt C.A."/>
            <person name="Barry K."/>
            <person name="Liu P."/>
            <person name="Grigoriev I."/>
            <person name="Longcore J.E."/>
            <person name="James T.Y."/>
        </authorList>
    </citation>
    <scope>NUCLEOTIDE SEQUENCE</scope>
    <source>
        <strain evidence="5">JEL0318</strain>
    </source>
</reference>
<dbReference type="Pfam" id="PF08699">
    <property type="entry name" value="ArgoL1"/>
    <property type="match status" value="1"/>
</dbReference>
<dbReference type="InterPro" id="IPR036085">
    <property type="entry name" value="PAZ_dom_sf"/>
</dbReference>
<dbReference type="InterPro" id="IPR014811">
    <property type="entry name" value="ArgoL1"/>
</dbReference>
<accession>A0AAD5S5S1</accession>
<dbReference type="Pfam" id="PF16487">
    <property type="entry name" value="ArgoMid"/>
    <property type="match status" value="1"/>
</dbReference>
<sequence>MSSSHNQQVATLPRRPGVGSSGNRARIRSNFFPITGFPNQVYQYDVEITPTAPRRINQQIFQLAKDISSQFFSKSGRTYYTAYDGSKIAYSPEPLPLREGQVGEVIVELPKEEGRGSDSPRSTRTRQQQQSMEIKDIKEELPKPKEEDEKKDIKRITLGSSRPGRDDLPPSSSGSSRDRRFILRMKFAANVDLRRVGKLVDGQLPPNAPIPHDGLNALNVIVRHYPSIKENTIPVGAGFYMRDLFIRSQNELHIGGGAEAWNGLKVSARPGVDGMYLLADVGTTAFRKSGPLLEVIADILNKRDSRELRLKLTDHEIRKIEKELKNFRVLTTHTRDFKRKYRISGITSKPADRIEFEWEHEGRRKVVSVAEYFERCYSVRLQYPHLPCVQANSKSMFIPFECLAMAPNQRIVRKLNEQQTGMMIRVAQKKPQERLNRTVNGVTEMVGQAQSGRRTNEYLTAFGVQVADKPTDINTRILAPPTIFYHESSRENQLRPRDGTWNLRDKKVAASSEHITHQPLRFWSVLVLNIKLEMIKRIVENFVVELVRTCRNTGMEIANSYPVVRDNNGGSVEEAMRRAYEEAKRDRGTPQMILVVLPDTGQTLYAEVKRISDTVLGIPTQCVQRAKIMKPNVQYCANVCLKMNAKLGGYNSFLGSIRGAPQLPFLTEKPTIVIGIDVTHPAAFDTSRPTIAAMVGSLDHFCANFASVTRIQRAPPGLQRQDHIKEIVSMTKELLKKPERVLVYRDGVSDGQFETVLHHEVAGMREACNQMEAGYRPTITYVVVQKRHHARFYPTSQAEGDKSGNVRPGTVVDTSVVHPVYFDFYLNSHAGLQGTSRPAHYWVLHDENHFTADSLQELTYRLCYLYARCTRSVSICPPVYYADLVCSRARFHFKDLDWSETESRHSDHSAEQIAKMIDAQFMR</sequence>
<dbReference type="Gene3D" id="2.170.260.10">
    <property type="entry name" value="paz domain"/>
    <property type="match status" value="1"/>
</dbReference>
<dbReference type="PROSITE" id="PS50821">
    <property type="entry name" value="PAZ"/>
    <property type="match status" value="1"/>
</dbReference>
<dbReference type="SMART" id="SM00949">
    <property type="entry name" value="PAZ"/>
    <property type="match status" value="1"/>
</dbReference>
<dbReference type="InterPro" id="IPR036397">
    <property type="entry name" value="RNaseH_sf"/>
</dbReference>
<gene>
    <name evidence="5" type="primary">EIF2C4_1</name>
    <name evidence="5" type="ORF">HK097_000307</name>
</gene>
<dbReference type="Pfam" id="PF02171">
    <property type="entry name" value="Piwi"/>
    <property type="match status" value="1"/>
</dbReference>
<dbReference type="GO" id="GO:0003723">
    <property type="term" value="F:RNA binding"/>
    <property type="evidence" value="ECO:0007669"/>
    <property type="project" value="InterPro"/>
</dbReference>
<dbReference type="AlphaFoldDB" id="A0AAD5S5S1"/>
<dbReference type="InterPro" id="IPR032474">
    <property type="entry name" value="Argonaute_N"/>
</dbReference>
<protein>
    <submittedName>
        <fullName evidence="5">Eukaryotic translation initiation factor 2C</fullName>
    </submittedName>
</protein>
<keyword evidence="5" id="KW-0648">Protein biosynthesis</keyword>
<feature type="domain" description="PAZ" evidence="3">
    <location>
        <begin position="291"/>
        <end position="407"/>
    </location>
</feature>
<name>A0AAD5S5S1_9FUNG</name>
<dbReference type="Proteomes" id="UP001212841">
    <property type="component" value="Unassembled WGS sequence"/>
</dbReference>
<feature type="domain" description="Piwi" evidence="4">
    <location>
        <begin position="592"/>
        <end position="894"/>
    </location>
</feature>
<comment type="similarity">
    <text evidence="1">Belongs to the argonaute family.</text>
</comment>
<dbReference type="Pfam" id="PF02170">
    <property type="entry name" value="PAZ"/>
    <property type="match status" value="1"/>
</dbReference>
<evidence type="ECO:0000256" key="1">
    <source>
        <dbReference type="RuleBase" id="RU361178"/>
    </source>
</evidence>
<dbReference type="InterPro" id="IPR003165">
    <property type="entry name" value="Piwi"/>
</dbReference>
<dbReference type="InterPro" id="IPR045246">
    <property type="entry name" value="Piwi_ago-like"/>
</dbReference>
<dbReference type="SMART" id="SM01163">
    <property type="entry name" value="DUF1785"/>
    <property type="match status" value="1"/>
</dbReference>
<dbReference type="CDD" id="cd02846">
    <property type="entry name" value="PAZ_argonaute_like"/>
    <property type="match status" value="1"/>
</dbReference>
<feature type="region of interest" description="Disordered" evidence="2">
    <location>
        <begin position="110"/>
        <end position="176"/>
    </location>
</feature>
<dbReference type="SUPFAM" id="SSF101690">
    <property type="entry name" value="PAZ domain"/>
    <property type="match status" value="1"/>
</dbReference>
<dbReference type="Pfam" id="PF16486">
    <property type="entry name" value="ArgoN"/>
    <property type="match status" value="1"/>
</dbReference>
<dbReference type="SUPFAM" id="SSF53098">
    <property type="entry name" value="Ribonuclease H-like"/>
    <property type="match status" value="1"/>
</dbReference>
<dbReference type="PANTHER" id="PTHR22891">
    <property type="entry name" value="EUKARYOTIC TRANSLATION INITIATION FACTOR 2C"/>
    <property type="match status" value="1"/>
</dbReference>
<feature type="region of interest" description="Disordered" evidence="2">
    <location>
        <begin position="1"/>
        <end position="24"/>
    </location>
</feature>
<evidence type="ECO:0000256" key="2">
    <source>
        <dbReference type="SAM" id="MobiDB-lite"/>
    </source>
</evidence>
<dbReference type="CDD" id="cd04657">
    <property type="entry name" value="Piwi_ago-like"/>
    <property type="match status" value="1"/>
</dbReference>
<evidence type="ECO:0000313" key="5">
    <source>
        <dbReference type="EMBL" id="KAJ3047025.1"/>
    </source>
</evidence>
<comment type="caution">
    <text evidence="5">The sequence shown here is derived from an EMBL/GenBank/DDBJ whole genome shotgun (WGS) entry which is preliminary data.</text>
</comment>
<organism evidence="5 6">
    <name type="scientific">Rhizophlyctis rosea</name>
    <dbReference type="NCBI Taxonomy" id="64517"/>
    <lineage>
        <taxon>Eukaryota</taxon>
        <taxon>Fungi</taxon>
        <taxon>Fungi incertae sedis</taxon>
        <taxon>Chytridiomycota</taxon>
        <taxon>Chytridiomycota incertae sedis</taxon>
        <taxon>Chytridiomycetes</taxon>
        <taxon>Rhizophlyctidales</taxon>
        <taxon>Rhizophlyctidaceae</taxon>
        <taxon>Rhizophlyctis</taxon>
    </lineage>
</organism>
<keyword evidence="6" id="KW-1185">Reference proteome</keyword>
<dbReference type="PROSITE" id="PS50822">
    <property type="entry name" value="PIWI"/>
    <property type="match status" value="1"/>
</dbReference>
<feature type="compositionally biased region" description="Polar residues" evidence="2">
    <location>
        <begin position="1"/>
        <end position="10"/>
    </location>
</feature>
<dbReference type="Gene3D" id="3.30.420.10">
    <property type="entry name" value="Ribonuclease H-like superfamily/Ribonuclease H"/>
    <property type="match status" value="1"/>
</dbReference>
<evidence type="ECO:0000313" key="6">
    <source>
        <dbReference type="Proteomes" id="UP001212841"/>
    </source>
</evidence>
<evidence type="ECO:0000259" key="3">
    <source>
        <dbReference type="PROSITE" id="PS50821"/>
    </source>
</evidence>